<gene>
    <name evidence="6" type="ORF">DFP96_10718</name>
</gene>
<dbReference type="Gene3D" id="3.30.70.100">
    <property type="match status" value="1"/>
</dbReference>
<evidence type="ECO:0000313" key="6">
    <source>
        <dbReference type="EMBL" id="TDR52581.1"/>
    </source>
</evidence>
<dbReference type="InterPro" id="IPR008000">
    <property type="entry name" value="Rham/fucose_mutarotase"/>
</dbReference>
<comment type="caution">
    <text evidence="6">The sequence shown here is derived from an EMBL/GenBank/DDBJ whole genome shotgun (WGS) entry which is preliminary data.</text>
</comment>
<dbReference type="InterPro" id="IPR013448">
    <property type="entry name" value="L-rhamnose_mutarotase"/>
</dbReference>
<accession>A0A4R6ZJN7</accession>
<protein>
    <recommendedName>
        <fullName evidence="5">L-rhamnose mutarotase</fullName>
        <ecNumber evidence="5">5.1.3.32</ecNumber>
    </recommendedName>
</protein>
<dbReference type="Pfam" id="PF05336">
    <property type="entry name" value="rhaM"/>
    <property type="match status" value="1"/>
</dbReference>
<keyword evidence="1" id="KW-0963">Cytoplasm</keyword>
<dbReference type="OrthoDB" id="9799608at2"/>
<evidence type="ECO:0000313" key="7">
    <source>
        <dbReference type="Proteomes" id="UP000295558"/>
    </source>
</evidence>
<dbReference type="STRING" id="1265846.PROCOU_07663"/>
<evidence type="ECO:0000256" key="5">
    <source>
        <dbReference type="NCBIfam" id="TIGR02625"/>
    </source>
</evidence>
<name>A0A4R6ZJN7_9LIST</name>
<dbReference type="GO" id="GO:0062192">
    <property type="term" value="F:L-rhamnose mutarotase activity"/>
    <property type="evidence" value="ECO:0007669"/>
    <property type="project" value="UniProtKB-UniRule"/>
</dbReference>
<proteinExistence type="inferred from homology"/>
<dbReference type="SUPFAM" id="SSF54909">
    <property type="entry name" value="Dimeric alpha+beta barrel"/>
    <property type="match status" value="1"/>
</dbReference>
<dbReference type="HAMAP" id="MF_01663">
    <property type="entry name" value="L_rham_rotase"/>
    <property type="match status" value="1"/>
</dbReference>
<keyword evidence="4" id="KW-0684">Rhamnose metabolism</keyword>
<sequence>MERVASIMYLKDGFVEEYKARHDDLWPEMEQALKEHGAQNYSIFLDDNTHVLFAYLEVENKEKYDEIASTEICKKWWAYMEPFMDTNEDNSPVSKDLTSVFYLA</sequence>
<organism evidence="6 7">
    <name type="scientific">Listeria rocourtiae</name>
    <dbReference type="NCBI Taxonomy" id="647910"/>
    <lineage>
        <taxon>Bacteria</taxon>
        <taxon>Bacillati</taxon>
        <taxon>Bacillota</taxon>
        <taxon>Bacilli</taxon>
        <taxon>Bacillales</taxon>
        <taxon>Listeriaceae</taxon>
        <taxon>Listeria</taxon>
    </lineage>
</organism>
<evidence type="ECO:0000256" key="1">
    <source>
        <dbReference type="ARBA" id="ARBA00022490"/>
    </source>
</evidence>
<evidence type="ECO:0000256" key="2">
    <source>
        <dbReference type="ARBA" id="ARBA00023235"/>
    </source>
</evidence>
<evidence type="ECO:0000256" key="3">
    <source>
        <dbReference type="ARBA" id="ARBA00023277"/>
    </source>
</evidence>
<keyword evidence="7" id="KW-1185">Reference proteome</keyword>
<dbReference type="PANTHER" id="PTHR34389">
    <property type="entry name" value="L-RHAMNOSE MUTAROTASE"/>
    <property type="match status" value="1"/>
</dbReference>
<dbReference type="GO" id="GO:0005737">
    <property type="term" value="C:cytoplasm"/>
    <property type="evidence" value="ECO:0007669"/>
    <property type="project" value="InterPro"/>
</dbReference>
<dbReference type="Proteomes" id="UP000295558">
    <property type="component" value="Unassembled WGS sequence"/>
</dbReference>
<dbReference type="EC" id="5.1.3.32" evidence="5"/>
<dbReference type="NCBIfam" id="TIGR02625">
    <property type="entry name" value="YiiL_rotase"/>
    <property type="match status" value="1"/>
</dbReference>
<keyword evidence="2" id="KW-0413">Isomerase</keyword>
<reference evidence="6 7" key="1">
    <citation type="submission" date="2019-03" db="EMBL/GenBank/DDBJ databases">
        <title>Genomic Encyclopedia of Type Strains, Phase III (KMG-III): the genomes of soil and plant-associated and newly described type strains.</title>
        <authorList>
            <person name="Whitman W."/>
        </authorList>
    </citation>
    <scope>NUCLEOTIDE SEQUENCE [LARGE SCALE GENOMIC DNA]</scope>
    <source>
        <strain evidence="6 7">CECT 7972</strain>
    </source>
</reference>
<dbReference type="RefSeq" id="WP_036070754.1">
    <property type="nucleotide sequence ID" value="NZ_SNZK01000007.1"/>
</dbReference>
<dbReference type="PANTHER" id="PTHR34389:SF2">
    <property type="entry name" value="L-RHAMNOSE MUTAROTASE"/>
    <property type="match status" value="1"/>
</dbReference>
<dbReference type="InterPro" id="IPR011008">
    <property type="entry name" value="Dimeric_a/b-barrel"/>
</dbReference>
<dbReference type="AlphaFoldDB" id="A0A4R6ZJN7"/>
<dbReference type="GO" id="GO:0019301">
    <property type="term" value="P:rhamnose catabolic process"/>
    <property type="evidence" value="ECO:0007669"/>
    <property type="project" value="UniProtKB-UniRule"/>
</dbReference>
<evidence type="ECO:0000256" key="4">
    <source>
        <dbReference type="ARBA" id="ARBA00023308"/>
    </source>
</evidence>
<dbReference type="EMBL" id="SNZK01000007">
    <property type="protein sequence ID" value="TDR52581.1"/>
    <property type="molecule type" value="Genomic_DNA"/>
</dbReference>
<keyword evidence="3" id="KW-0119">Carbohydrate metabolism</keyword>